<dbReference type="Gramene" id="Pp3c8_16070V3.2">
    <property type="protein sequence ID" value="PAC:32966379.CDS.1"/>
    <property type="gene ID" value="Pp3c8_16070"/>
</dbReference>
<dbReference type="AlphaFoldDB" id="A0A2K1K7G2"/>
<protein>
    <submittedName>
        <fullName evidence="1 2">Uncharacterized protein</fullName>
    </submittedName>
</protein>
<evidence type="ECO:0000313" key="1">
    <source>
        <dbReference type="EMBL" id="PNR49720.1"/>
    </source>
</evidence>
<name>A0A2K1K7G2_PHYPA</name>
<gene>
    <name evidence="1" type="ORF">PHYPA_011616</name>
</gene>
<dbReference type="Proteomes" id="UP000006727">
    <property type="component" value="Chromosome 8"/>
</dbReference>
<keyword evidence="3" id="KW-1185">Reference proteome</keyword>
<reference evidence="1 3" key="1">
    <citation type="journal article" date="2008" name="Science">
        <title>The Physcomitrella genome reveals evolutionary insights into the conquest of land by plants.</title>
        <authorList>
            <person name="Rensing S."/>
            <person name="Lang D."/>
            <person name="Zimmer A."/>
            <person name="Terry A."/>
            <person name="Salamov A."/>
            <person name="Shapiro H."/>
            <person name="Nishiyama T."/>
            <person name="Perroud P.-F."/>
            <person name="Lindquist E."/>
            <person name="Kamisugi Y."/>
            <person name="Tanahashi T."/>
            <person name="Sakakibara K."/>
            <person name="Fujita T."/>
            <person name="Oishi K."/>
            <person name="Shin-I T."/>
            <person name="Kuroki Y."/>
            <person name="Toyoda A."/>
            <person name="Suzuki Y."/>
            <person name="Hashimoto A."/>
            <person name="Yamaguchi K."/>
            <person name="Sugano A."/>
            <person name="Kohara Y."/>
            <person name="Fujiyama A."/>
            <person name="Anterola A."/>
            <person name="Aoki S."/>
            <person name="Ashton N."/>
            <person name="Barbazuk W.B."/>
            <person name="Barker E."/>
            <person name="Bennetzen J."/>
            <person name="Bezanilla M."/>
            <person name="Blankenship R."/>
            <person name="Cho S.H."/>
            <person name="Dutcher S."/>
            <person name="Estelle M."/>
            <person name="Fawcett J.A."/>
            <person name="Gundlach H."/>
            <person name="Hanada K."/>
            <person name="Heyl A."/>
            <person name="Hicks K.A."/>
            <person name="Hugh J."/>
            <person name="Lohr M."/>
            <person name="Mayer K."/>
            <person name="Melkozernov A."/>
            <person name="Murata T."/>
            <person name="Nelson D."/>
            <person name="Pils B."/>
            <person name="Prigge M."/>
            <person name="Reiss B."/>
            <person name="Renner T."/>
            <person name="Rombauts S."/>
            <person name="Rushton P."/>
            <person name="Sanderfoot A."/>
            <person name="Schween G."/>
            <person name="Shiu S.-H."/>
            <person name="Stueber K."/>
            <person name="Theodoulou F.L."/>
            <person name="Tu H."/>
            <person name="Van de Peer Y."/>
            <person name="Verrier P.J."/>
            <person name="Waters E."/>
            <person name="Wood A."/>
            <person name="Yang L."/>
            <person name="Cove D."/>
            <person name="Cuming A."/>
            <person name="Hasebe M."/>
            <person name="Lucas S."/>
            <person name="Mishler D.B."/>
            <person name="Reski R."/>
            <person name="Grigoriev I."/>
            <person name="Quatrano R.S."/>
            <person name="Boore J.L."/>
        </authorList>
    </citation>
    <scope>NUCLEOTIDE SEQUENCE [LARGE SCALE GENOMIC DNA]</scope>
    <source>
        <strain evidence="2 3">cv. Gransden 2004</strain>
    </source>
</reference>
<reference evidence="2" key="3">
    <citation type="submission" date="2020-12" db="UniProtKB">
        <authorList>
            <consortium name="EnsemblPlants"/>
        </authorList>
    </citation>
    <scope>IDENTIFICATION</scope>
</reference>
<evidence type="ECO:0000313" key="3">
    <source>
        <dbReference type="Proteomes" id="UP000006727"/>
    </source>
</evidence>
<reference evidence="1 3" key="2">
    <citation type="journal article" date="2018" name="Plant J.">
        <title>The Physcomitrella patens chromosome-scale assembly reveals moss genome structure and evolution.</title>
        <authorList>
            <person name="Lang D."/>
            <person name="Ullrich K.K."/>
            <person name="Murat F."/>
            <person name="Fuchs J."/>
            <person name="Jenkins J."/>
            <person name="Haas F.B."/>
            <person name="Piednoel M."/>
            <person name="Gundlach H."/>
            <person name="Van Bel M."/>
            <person name="Meyberg R."/>
            <person name="Vives C."/>
            <person name="Morata J."/>
            <person name="Symeonidi A."/>
            <person name="Hiss M."/>
            <person name="Muchero W."/>
            <person name="Kamisugi Y."/>
            <person name="Saleh O."/>
            <person name="Blanc G."/>
            <person name="Decker E.L."/>
            <person name="van Gessel N."/>
            <person name="Grimwood J."/>
            <person name="Hayes R.D."/>
            <person name="Graham S.W."/>
            <person name="Gunter L.E."/>
            <person name="McDaniel S.F."/>
            <person name="Hoernstein S.N.W."/>
            <person name="Larsson A."/>
            <person name="Li F.W."/>
            <person name="Perroud P.F."/>
            <person name="Phillips J."/>
            <person name="Ranjan P."/>
            <person name="Rokshar D.S."/>
            <person name="Rothfels C.J."/>
            <person name="Schneider L."/>
            <person name="Shu S."/>
            <person name="Stevenson D.W."/>
            <person name="Thummler F."/>
            <person name="Tillich M."/>
            <person name="Villarreal Aguilar J.C."/>
            <person name="Widiez T."/>
            <person name="Wong G.K."/>
            <person name="Wymore A."/>
            <person name="Zhang Y."/>
            <person name="Zimmer A.D."/>
            <person name="Quatrano R.S."/>
            <person name="Mayer K.F.X."/>
            <person name="Goodstein D."/>
            <person name="Casacuberta J.M."/>
            <person name="Vandepoele K."/>
            <person name="Reski R."/>
            <person name="Cuming A.C."/>
            <person name="Tuskan G.A."/>
            <person name="Maumus F."/>
            <person name="Salse J."/>
            <person name="Schmutz J."/>
            <person name="Rensing S.A."/>
        </authorList>
    </citation>
    <scope>NUCLEOTIDE SEQUENCE [LARGE SCALE GENOMIC DNA]</scope>
    <source>
        <strain evidence="2 3">cv. Gransden 2004</strain>
    </source>
</reference>
<evidence type="ECO:0000313" key="2">
    <source>
        <dbReference type="EnsemblPlants" id="PAC:32966378.CDS.1"/>
    </source>
</evidence>
<dbReference type="EnsemblPlants" id="Pp3c8_16070V3.2">
    <property type="protein sequence ID" value="PAC:32966379.CDS.1"/>
    <property type="gene ID" value="Pp3c8_16070"/>
</dbReference>
<dbReference type="Gramene" id="Pp3c8_16070V3.1">
    <property type="protein sequence ID" value="PAC:32966378.CDS.1"/>
    <property type="gene ID" value="Pp3c8_16070"/>
</dbReference>
<accession>A0A2K1K7G2</accession>
<dbReference type="EnsemblPlants" id="Pp3c8_16070V3.1">
    <property type="protein sequence ID" value="PAC:32966378.CDS.1"/>
    <property type="gene ID" value="Pp3c8_16070"/>
</dbReference>
<dbReference type="InParanoid" id="A0A2K1K7G2"/>
<organism evidence="1">
    <name type="scientific">Physcomitrium patens</name>
    <name type="common">Spreading-leaved earth moss</name>
    <name type="synonym">Physcomitrella patens</name>
    <dbReference type="NCBI Taxonomy" id="3218"/>
    <lineage>
        <taxon>Eukaryota</taxon>
        <taxon>Viridiplantae</taxon>
        <taxon>Streptophyta</taxon>
        <taxon>Embryophyta</taxon>
        <taxon>Bryophyta</taxon>
        <taxon>Bryophytina</taxon>
        <taxon>Bryopsida</taxon>
        <taxon>Funariidae</taxon>
        <taxon>Funariales</taxon>
        <taxon>Funariaceae</taxon>
        <taxon>Physcomitrium</taxon>
    </lineage>
</organism>
<dbReference type="EMBL" id="ABEU02000008">
    <property type="protein sequence ID" value="PNR49720.1"/>
    <property type="molecule type" value="Genomic_DNA"/>
</dbReference>
<proteinExistence type="predicted"/>
<sequence>MSCVKPVICDAIHHIVHKKSIQNGISIDHLITKITILKLDFEIVNVQLHA</sequence>